<dbReference type="InParanoid" id="A0A0Q9WYL9"/>
<proteinExistence type="predicted"/>
<dbReference type="GO" id="GO:0004252">
    <property type="term" value="F:serine-type endopeptidase activity"/>
    <property type="evidence" value="ECO:0007669"/>
    <property type="project" value="InterPro"/>
</dbReference>
<dbReference type="SMR" id="A0A0Q9WYL9"/>
<evidence type="ECO:0000313" key="3">
    <source>
        <dbReference type="EMBL" id="KRF94131.1"/>
    </source>
</evidence>
<dbReference type="KEGG" id="dmo:Dmoj_GI25642"/>
<dbReference type="InterPro" id="IPR009003">
    <property type="entry name" value="Peptidase_S1_PA"/>
</dbReference>
<sequence length="66" mass="7042">MEIVGWGKTDKRNFKGSTIKMKGILEVISISECLRVRQQIDPGQMCAGGQTPQGSCKGDSGGALML</sequence>
<feature type="region of interest" description="Disordered" evidence="1">
    <location>
        <begin position="44"/>
        <end position="66"/>
    </location>
</feature>
<evidence type="ECO:0000256" key="1">
    <source>
        <dbReference type="SAM" id="MobiDB-lite"/>
    </source>
</evidence>
<dbReference type="InterPro" id="IPR043504">
    <property type="entry name" value="Peptidase_S1_PA_chymotrypsin"/>
</dbReference>
<dbReference type="SUPFAM" id="SSF50494">
    <property type="entry name" value="Trypsin-like serine proteases"/>
    <property type="match status" value="1"/>
</dbReference>
<protein>
    <submittedName>
        <fullName evidence="3">Uncharacterized protein, isoform B</fullName>
    </submittedName>
</protein>
<gene>
    <name evidence="3" type="primary">Dmoj\GI25642</name>
    <name evidence="3" type="ORF">Dmoj_GI25642</name>
</gene>
<dbReference type="Gene3D" id="2.40.10.10">
    <property type="entry name" value="Trypsin-like serine proteases"/>
    <property type="match status" value="1"/>
</dbReference>
<evidence type="ECO:0000259" key="2">
    <source>
        <dbReference type="Pfam" id="PF00089"/>
    </source>
</evidence>
<dbReference type="Pfam" id="PF00089">
    <property type="entry name" value="Trypsin"/>
    <property type="match status" value="1"/>
</dbReference>
<keyword evidence="4" id="KW-1185">Reference proteome</keyword>
<reference evidence="3 4" key="1">
    <citation type="journal article" date="2007" name="Nature">
        <title>Evolution of genes and genomes on the Drosophila phylogeny.</title>
        <authorList>
            <consortium name="Drosophila 12 Genomes Consortium"/>
            <person name="Clark A.G."/>
            <person name="Eisen M.B."/>
            <person name="Smith D.R."/>
            <person name="Bergman C.M."/>
            <person name="Oliver B."/>
            <person name="Markow T.A."/>
            <person name="Kaufman T.C."/>
            <person name="Kellis M."/>
            <person name="Gelbart W."/>
            <person name="Iyer V.N."/>
            <person name="Pollard D.A."/>
            <person name="Sackton T.B."/>
            <person name="Larracuente A.M."/>
            <person name="Singh N.D."/>
            <person name="Abad J.P."/>
            <person name="Abt D.N."/>
            <person name="Adryan B."/>
            <person name="Aguade M."/>
            <person name="Akashi H."/>
            <person name="Anderson W.W."/>
            <person name="Aquadro C.F."/>
            <person name="Ardell D.H."/>
            <person name="Arguello R."/>
            <person name="Artieri C.G."/>
            <person name="Barbash D.A."/>
            <person name="Barker D."/>
            <person name="Barsanti P."/>
            <person name="Batterham P."/>
            <person name="Batzoglou S."/>
            <person name="Begun D."/>
            <person name="Bhutkar A."/>
            <person name="Blanco E."/>
            <person name="Bosak S.A."/>
            <person name="Bradley R.K."/>
            <person name="Brand A.D."/>
            <person name="Brent M.R."/>
            <person name="Brooks A.N."/>
            <person name="Brown R.H."/>
            <person name="Butlin R.K."/>
            <person name="Caggese C."/>
            <person name="Calvi B.R."/>
            <person name="Bernardo de Carvalho A."/>
            <person name="Caspi A."/>
            <person name="Castrezana S."/>
            <person name="Celniker S.E."/>
            <person name="Chang J.L."/>
            <person name="Chapple C."/>
            <person name="Chatterji S."/>
            <person name="Chinwalla A."/>
            <person name="Civetta A."/>
            <person name="Clifton S.W."/>
            <person name="Comeron J.M."/>
            <person name="Costello J.C."/>
            <person name="Coyne J.A."/>
            <person name="Daub J."/>
            <person name="David R.G."/>
            <person name="Delcher A.L."/>
            <person name="Delehaunty K."/>
            <person name="Do C.B."/>
            <person name="Ebling H."/>
            <person name="Edwards K."/>
            <person name="Eickbush T."/>
            <person name="Evans J.D."/>
            <person name="Filipski A."/>
            <person name="Findeiss S."/>
            <person name="Freyhult E."/>
            <person name="Fulton L."/>
            <person name="Fulton R."/>
            <person name="Garcia A.C."/>
            <person name="Gardiner A."/>
            <person name="Garfield D.A."/>
            <person name="Garvin B.E."/>
            <person name="Gibson G."/>
            <person name="Gilbert D."/>
            <person name="Gnerre S."/>
            <person name="Godfrey J."/>
            <person name="Good R."/>
            <person name="Gotea V."/>
            <person name="Gravely B."/>
            <person name="Greenberg A.J."/>
            <person name="Griffiths-Jones S."/>
            <person name="Gross S."/>
            <person name="Guigo R."/>
            <person name="Gustafson E.A."/>
            <person name="Haerty W."/>
            <person name="Hahn M.W."/>
            <person name="Halligan D.L."/>
            <person name="Halpern A.L."/>
            <person name="Halter G.M."/>
            <person name="Han M.V."/>
            <person name="Heger A."/>
            <person name="Hillier L."/>
            <person name="Hinrichs A.S."/>
            <person name="Holmes I."/>
            <person name="Hoskins R.A."/>
            <person name="Hubisz M.J."/>
            <person name="Hultmark D."/>
            <person name="Huntley M.A."/>
            <person name="Jaffe D.B."/>
            <person name="Jagadeeshan S."/>
            <person name="Jeck W.R."/>
            <person name="Johnson J."/>
            <person name="Jones C.D."/>
            <person name="Jordan W.C."/>
            <person name="Karpen G.H."/>
            <person name="Kataoka E."/>
            <person name="Keightley P.D."/>
            <person name="Kheradpour P."/>
            <person name="Kirkness E.F."/>
            <person name="Koerich L.B."/>
            <person name="Kristiansen K."/>
            <person name="Kudrna D."/>
            <person name="Kulathinal R.J."/>
            <person name="Kumar S."/>
            <person name="Kwok R."/>
            <person name="Lander E."/>
            <person name="Langley C.H."/>
            <person name="Lapoint R."/>
            <person name="Lazzaro B.P."/>
            <person name="Lee S.J."/>
            <person name="Levesque L."/>
            <person name="Li R."/>
            <person name="Lin C.F."/>
            <person name="Lin M.F."/>
            <person name="Lindblad-Toh K."/>
            <person name="Llopart A."/>
            <person name="Long M."/>
            <person name="Low L."/>
            <person name="Lozovsky E."/>
            <person name="Lu J."/>
            <person name="Luo M."/>
            <person name="Machado C.A."/>
            <person name="Makalowski W."/>
            <person name="Marzo M."/>
            <person name="Matsuda M."/>
            <person name="Matzkin L."/>
            <person name="McAllister B."/>
            <person name="McBride C.S."/>
            <person name="McKernan B."/>
            <person name="McKernan K."/>
            <person name="Mendez-Lago M."/>
            <person name="Minx P."/>
            <person name="Mollenhauer M.U."/>
            <person name="Montooth K."/>
            <person name="Mount S.M."/>
            <person name="Mu X."/>
            <person name="Myers E."/>
            <person name="Negre B."/>
            <person name="Newfeld S."/>
            <person name="Nielsen R."/>
            <person name="Noor M.A."/>
            <person name="O'Grady P."/>
            <person name="Pachter L."/>
            <person name="Papaceit M."/>
            <person name="Parisi M.J."/>
            <person name="Parisi M."/>
            <person name="Parts L."/>
            <person name="Pedersen J.S."/>
            <person name="Pesole G."/>
            <person name="Phillippy A.M."/>
            <person name="Ponting C.P."/>
            <person name="Pop M."/>
            <person name="Porcelli D."/>
            <person name="Powell J.R."/>
            <person name="Prohaska S."/>
            <person name="Pruitt K."/>
            <person name="Puig M."/>
            <person name="Quesneville H."/>
            <person name="Ram K.R."/>
            <person name="Rand D."/>
            <person name="Rasmussen M.D."/>
            <person name="Reed L.K."/>
            <person name="Reenan R."/>
            <person name="Reily A."/>
            <person name="Remington K.A."/>
            <person name="Rieger T.T."/>
            <person name="Ritchie M.G."/>
            <person name="Robin C."/>
            <person name="Rogers Y.H."/>
            <person name="Rohde C."/>
            <person name="Rozas J."/>
            <person name="Rubenfield M.J."/>
            <person name="Ruiz A."/>
            <person name="Russo S."/>
            <person name="Salzberg S.L."/>
            <person name="Sanchez-Gracia A."/>
            <person name="Saranga D.J."/>
            <person name="Sato H."/>
            <person name="Schaeffer S.W."/>
            <person name="Schatz M.C."/>
            <person name="Schlenke T."/>
            <person name="Schwartz R."/>
            <person name="Segarra C."/>
            <person name="Singh R.S."/>
            <person name="Sirot L."/>
            <person name="Sirota M."/>
            <person name="Sisneros N.B."/>
            <person name="Smith C.D."/>
            <person name="Smith T.F."/>
            <person name="Spieth J."/>
            <person name="Stage D.E."/>
            <person name="Stark A."/>
            <person name="Stephan W."/>
            <person name="Strausberg R.L."/>
            <person name="Strempel S."/>
            <person name="Sturgill D."/>
            <person name="Sutton G."/>
            <person name="Sutton G.G."/>
            <person name="Tao W."/>
            <person name="Teichmann S."/>
            <person name="Tobari Y.N."/>
            <person name="Tomimura Y."/>
            <person name="Tsolas J.M."/>
            <person name="Valente V.L."/>
            <person name="Venter E."/>
            <person name="Venter J.C."/>
            <person name="Vicario S."/>
            <person name="Vieira F.G."/>
            <person name="Vilella A.J."/>
            <person name="Villasante A."/>
            <person name="Walenz B."/>
            <person name="Wang J."/>
            <person name="Wasserman M."/>
            <person name="Watts T."/>
            <person name="Wilson D."/>
            <person name="Wilson R.K."/>
            <person name="Wing R.A."/>
            <person name="Wolfner M.F."/>
            <person name="Wong A."/>
            <person name="Wong G.K."/>
            <person name="Wu C.I."/>
            <person name="Wu G."/>
            <person name="Yamamoto D."/>
            <person name="Yang H.P."/>
            <person name="Yang S.P."/>
            <person name="Yorke J.A."/>
            <person name="Yoshida K."/>
            <person name="Zdobnov E."/>
            <person name="Zhang P."/>
            <person name="Zhang Y."/>
            <person name="Zimin A.V."/>
            <person name="Baldwin J."/>
            <person name="Abdouelleil A."/>
            <person name="Abdulkadir J."/>
            <person name="Abebe A."/>
            <person name="Abera B."/>
            <person name="Abreu J."/>
            <person name="Acer S.C."/>
            <person name="Aftuck L."/>
            <person name="Alexander A."/>
            <person name="An P."/>
            <person name="Anderson E."/>
            <person name="Anderson S."/>
            <person name="Arachi H."/>
            <person name="Azer M."/>
            <person name="Bachantsang P."/>
            <person name="Barry A."/>
            <person name="Bayul T."/>
            <person name="Berlin A."/>
            <person name="Bessette D."/>
            <person name="Bloom T."/>
            <person name="Blye J."/>
            <person name="Boguslavskiy L."/>
            <person name="Bonnet C."/>
            <person name="Boukhgalter B."/>
            <person name="Bourzgui I."/>
            <person name="Brown A."/>
            <person name="Cahill P."/>
            <person name="Channer S."/>
            <person name="Cheshatsang Y."/>
            <person name="Chuda L."/>
            <person name="Citroen M."/>
            <person name="Collymore A."/>
            <person name="Cooke P."/>
            <person name="Costello M."/>
            <person name="D'Aco K."/>
            <person name="Daza R."/>
            <person name="De Haan G."/>
            <person name="DeGray S."/>
            <person name="DeMaso C."/>
            <person name="Dhargay N."/>
            <person name="Dooley K."/>
            <person name="Dooley E."/>
            <person name="Doricent M."/>
            <person name="Dorje P."/>
            <person name="Dorjee K."/>
            <person name="Dupes A."/>
            <person name="Elong R."/>
            <person name="Falk J."/>
            <person name="Farina A."/>
            <person name="Faro S."/>
            <person name="Ferguson D."/>
            <person name="Fisher S."/>
            <person name="Foley C.D."/>
            <person name="Franke A."/>
            <person name="Friedrich D."/>
            <person name="Gadbois L."/>
            <person name="Gearin G."/>
            <person name="Gearin C.R."/>
            <person name="Giannoukos G."/>
            <person name="Goode T."/>
            <person name="Graham J."/>
            <person name="Grandbois E."/>
            <person name="Grewal S."/>
            <person name="Gyaltsen K."/>
            <person name="Hafez N."/>
            <person name="Hagos B."/>
            <person name="Hall J."/>
            <person name="Henson C."/>
            <person name="Hollinger A."/>
            <person name="Honan T."/>
            <person name="Huard M.D."/>
            <person name="Hughes L."/>
            <person name="Hurhula B."/>
            <person name="Husby M.E."/>
            <person name="Kamat A."/>
            <person name="Kanga B."/>
            <person name="Kashin S."/>
            <person name="Khazanovich D."/>
            <person name="Kisner P."/>
            <person name="Lance K."/>
            <person name="Lara M."/>
            <person name="Lee W."/>
            <person name="Lennon N."/>
            <person name="Letendre F."/>
            <person name="LeVine R."/>
            <person name="Lipovsky A."/>
            <person name="Liu X."/>
            <person name="Liu J."/>
            <person name="Liu S."/>
            <person name="Lokyitsang T."/>
            <person name="Lokyitsang Y."/>
            <person name="Lubonja R."/>
            <person name="Lui A."/>
            <person name="MacDonald P."/>
            <person name="Magnisalis V."/>
            <person name="Maru K."/>
            <person name="Matthews C."/>
            <person name="McCusker W."/>
            <person name="McDonough S."/>
            <person name="Mehta T."/>
            <person name="Meldrim J."/>
            <person name="Meneus L."/>
            <person name="Mihai O."/>
            <person name="Mihalev A."/>
            <person name="Mihova T."/>
            <person name="Mittelman R."/>
            <person name="Mlenga V."/>
            <person name="Montmayeur A."/>
            <person name="Mulrain L."/>
            <person name="Navidi A."/>
            <person name="Naylor J."/>
            <person name="Negash T."/>
            <person name="Nguyen T."/>
            <person name="Nguyen N."/>
            <person name="Nicol R."/>
            <person name="Norbu C."/>
            <person name="Norbu N."/>
            <person name="Novod N."/>
            <person name="O'Neill B."/>
            <person name="Osman S."/>
            <person name="Markiewicz E."/>
            <person name="Oyono O.L."/>
            <person name="Patti C."/>
            <person name="Phunkhang P."/>
            <person name="Pierre F."/>
            <person name="Priest M."/>
            <person name="Raghuraman S."/>
            <person name="Rege F."/>
            <person name="Reyes R."/>
            <person name="Rise C."/>
            <person name="Rogov P."/>
            <person name="Ross K."/>
            <person name="Ryan E."/>
            <person name="Settipalli S."/>
            <person name="Shea T."/>
            <person name="Sherpa N."/>
            <person name="Shi L."/>
            <person name="Shih D."/>
            <person name="Sparrow T."/>
            <person name="Spaulding J."/>
            <person name="Stalker J."/>
            <person name="Stange-Thomann N."/>
            <person name="Stavropoulos S."/>
            <person name="Stone C."/>
            <person name="Strader C."/>
            <person name="Tesfaye S."/>
            <person name="Thomson T."/>
            <person name="Thoulutsang Y."/>
            <person name="Thoulutsang D."/>
            <person name="Topham K."/>
            <person name="Topping I."/>
            <person name="Tsamla T."/>
            <person name="Vassiliev H."/>
            <person name="Vo A."/>
            <person name="Wangchuk T."/>
            <person name="Wangdi T."/>
            <person name="Weiand M."/>
            <person name="Wilkinson J."/>
            <person name="Wilson A."/>
            <person name="Yadav S."/>
            <person name="Young G."/>
            <person name="Yu Q."/>
            <person name="Zembek L."/>
            <person name="Zhong D."/>
            <person name="Zimmer A."/>
            <person name="Zwirko Z."/>
            <person name="Jaffe D.B."/>
            <person name="Alvarez P."/>
            <person name="Brockman W."/>
            <person name="Butler J."/>
            <person name="Chin C."/>
            <person name="Gnerre S."/>
            <person name="Grabherr M."/>
            <person name="Kleber M."/>
            <person name="Mauceli E."/>
            <person name="MacCallum I."/>
        </authorList>
    </citation>
    <scope>NUCLEOTIDE SEQUENCE [LARGE SCALE GENOMIC DNA]</scope>
    <source>
        <strain evidence="4">Tucson 15081-1352.22</strain>
    </source>
</reference>
<evidence type="ECO:0000313" key="4">
    <source>
        <dbReference type="Proteomes" id="UP000009192"/>
    </source>
</evidence>
<name>A0A0Q9WYL9_DROMO</name>
<accession>A0A0Q9WYL9</accession>
<dbReference type="GO" id="GO:0006508">
    <property type="term" value="P:proteolysis"/>
    <property type="evidence" value="ECO:0007669"/>
    <property type="project" value="InterPro"/>
</dbReference>
<dbReference type="EMBL" id="CH933810">
    <property type="protein sequence ID" value="KRF94131.1"/>
    <property type="molecule type" value="Genomic_DNA"/>
</dbReference>
<organism evidence="3 4">
    <name type="scientific">Drosophila mojavensis</name>
    <name type="common">Fruit fly</name>
    <dbReference type="NCBI Taxonomy" id="7230"/>
    <lineage>
        <taxon>Eukaryota</taxon>
        <taxon>Metazoa</taxon>
        <taxon>Ecdysozoa</taxon>
        <taxon>Arthropoda</taxon>
        <taxon>Hexapoda</taxon>
        <taxon>Insecta</taxon>
        <taxon>Pterygota</taxon>
        <taxon>Neoptera</taxon>
        <taxon>Endopterygota</taxon>
        <taxon>Diptera</taxon>
        <taxon>Brachycera</taxon>
        <taxon>Muscomorpha</taxon>
        <taxon>Ephydroidea</taxon>
        <taxon>Drosophilidae</taxon>
        <taxon>Drosophila</taxon>
    </lineage>
</organism>
<dbReference type="Proteomes" id="UP000009192">
    <property type="component" value="Unassembled WGS sequence"/>
</dbReference>
<dbReference type="InterPro" id="IPR033116">
    <property type="entry name" value="TRYPSIN_SER"/>
</dbReference>
<dbReference type="InterPro" id="IPR001254">
    <property type="entry name" value="Trypsin_dom"/>
</dbReference>
<dbReference type="AlphaFoldDB" id="A0A0Q9WYL9"/>
<feature type="domain" description="Peptidase S1" evidence="2">
    <location>
        <begin position="3"/>
        <end position="65"/>
    </location>
</feature>
<dbReference type="PROSITE" id="PS00135">
    <property type="entry name" value="TRYPSIN_SER"/>
    <property type="match status" value="1"/>
</dbReference>